<gene>
    <name evidence="2" type="ORF">WCD58_29350</name>
</gene>
<feature type="region of interest" description="Disordered" evidence="1">
    <location>
        <begin position="1"/>
        <end position="22"/>
    </location>
</feature>
<reference evidence="2 3" key="1">
    <citation type="submission" date="2024-03" db="EMBL/GenBank/DDBJ databases">
        <title>Actinomycetospora sp. OC33-EN07, a novel actinomycete isolated from wild orchid (Aerides multiflora).</title>
        <authorList>
            <person name="Suriyachadkun C."/>
        </authorList>
    </citation>
    <scope>NUCLEOTIDE SEQUENCE [LARGE SCALE GENOMIC DNA]</scope>
    <source>
        <strain evidence="2 3">OC33-EN07</strain>
    </source>
</reference>
<protein>
    <recommendedName>
        <fullName evidence="4">GlcNAc-PI de-N-acetylase</fullName>
    </recommendedName>
</protein>
<organism evidence="2 3">
    <name type="scientific">Actinomycetospora flava</name>
    <dbReference type="NCBI Taxonomy" id="3129232"/>
    <lineage>
        <taxon>Bacteria</taxon>
        <taxon>Bacillati</taxon>
        <taxon>Actinomycetota</taxon>
        <taxon>Actinomycetes</taxon>
        <taxon>Pseudonocardiales</taxon>
        <taxon>Pseudonocardiaceae</taxon>
        <taxon>Actinomycetospora</taxon>
    </lineage>
</organism>
<dbReference type="RefSeq" id="WP_337706674.1">
    <property type="nucleotide sequence ID" value="NZ_JBBEGM010000017.1"/>
</dbReference>
<evidence type="ECO:0008006" key="4">
    <source>
        <dbReference type="Google" id="ProtNLM"/>
    </source>
</evidence>
<proteinExistence type="predicted"/>
<sequence length="119" mass="12781">MSSPARPVPSDVTVPAPRQSSDEARVLVIAARPDDRGLAAAQVLADRMGGAAAQSRDTDLESRLRGAAEVIVLDPSAMRARMTRDQAFTAPAEAADRRALLSRLAPHQDRVRWMTRPAA</sequence>
<comment type="caution">
    <text evidence="2">The sequence shown here is derived from an EMBL/GenBank/DDBJ whole genome shotgun (WGS) entry which is preliminary data.</text>
</comment>
<evidence type="ECO:0000313" key="2">
    <source>
        <dbReference type="EMBL" id="MEJ2865300.1"/>
    </source>
</evidence>
<evidence type="ECO:0000256" key="1">
    <source>
        <dbReference type="SAM" id="MobiDB-lite"/>
    </source>
</evidence>
<name>A0ABU8MD89_9PSEU</name>
<dbReference type="EMBL" id="JBBEGM010000017">
    <property type="protein sequence ID" value="MEJ2865300.1"/>
    <property type="molecule type" value="Genomic_DNA"/>
</dbReference>
<keyword evidence="3" id="KW-1185">Reference proteome</keyword>
<dbReference type="Proteomes" id="UP001369736">
    <property type="component" value="Unassembled WGS sequence"/>
</dbReference>
<evidence type="ECO:0000313" key="3">
    <source>
        <dbReference type="Proteomes" id="UP001369736"/>
    </source>
</evidence>
<accession>A0ABU8MD89</accession>